<reference evidence="1" key="1">
    <citation type="submission" date="2018-05" db="EMBL/GenBank/DDBJ databases">
        <authorList>
            <person name="Lanie J.A."/>
            <person name="Ng W.-L."/>
            <person name="Kazmierczak K.M."/>
            <person name="Andrzejewski T.M."/>
            <person name="Davidsen T.M."/>
            <person name="Wayne K.J."/>
            <person name="Tettelin H."/>
            <person name="Glass J.I."/>
            <person name="Rusch D."/>
            <person name="Podicherti R."/>
            <person name="Tsui H.-C.T."/>
            <person name="Winkler M.E."/>
        </authorList>
    </citation>
    <scope>NUCLEOTIDE SEQUENCE</scope>
</reference>
<gene>
    <name evidence="1" type="ORF">METZ01_LOCUS394728</name>
</gene>
<sequence length="287" mass="31029">NDGVTEWAGWSFANAKWWIQTAGDQNRSQFKKAVGTALIGDGDEWDDAAREGGMQSTFLTTEAISLEGIMEGSVVLRFHSSWRPDACCGGSQKAVIEVAFDDGDIEEILRWESDPGEFFHSDDPAHWNETVNLPISNPAGAKVMKLTFSYLDAANNWWWAIDNLIVAGEPEPIFAENFDSLELDAFESSSESGGDGTDWTADTPTGWVMTRADDHGPTADGDAVKEFDGWTFLDPASWTATAGQGRAEFTKGTGVIAVGDSDEYDDLADAKFNASLSTPAFSLDGVA</sequence>
<name>A0A382V5V3_9ZZZZ</name>
<proteinExistence type="predicted"/>
<dbReference type="AlphaFoldDB" id="A0A382V5V3"/>
<feature type="non-terminal residue" evidence="1">
    <location>
        <position position="287"/>
    </location>
</feature>
<organism evidence="1">
    <name type="scientific">marine metagenome</name>
    <dbReference type="NCBI Taxonomy" id="408172"/>
    <lineage>
        <taxon>unclassified sequences</taxon>
        <taxon>metagenomes</taxon>
        <taxon>ecological metagenomes</taxon>
    </lineage>
</organism>
<feature type="non-terminal residue" evidence="1">
    <location>
        <position position="1"/>
    </location>
</feature>
<accession>A0A382V5V3</accession>
<evidence type="ECO:0000313" key="1">
    <source>
        <dbReference type="EMBL" id="SVD41874.1"/>
    </source>
</evidence>
<protein>
    <submittedName>
        <fullName evidence="1">Uncharacterized protein</fullName>
    </submittedName>
</protein>
<dbReference type="EMBL" id="UINC01149413">
    <property type="protein sequence ID" value="SVD41874.1"/>
    <property type="molecule type" value="Genomic_DNA"/>
</dbReference>